<dbReference type="Proteomes" id="UP001500326">
    <property type="component" value="Unassembled WGS sequence"/>
</dbReference>
<evidence type="ECO:0000313" key="2">
    <source>
        <dbReference type="Proteomes" id="UP001500326"/>
    </source>
</evidence>
<protein>
    <submittedName>
        <fullName evidence="1">Ester cyclase</fullName>
    </submittedName>
</protein>
<dbReference type="RefSeq" id="WP_344057905.1">
    <property type="nucleotide sequence ID" value="NZ_BAAAOH010000001.1"/>
</dbReference>
<dbReference type="InterPro" id="IPR009959">
    <property type="entry name" value="Cyclase_SnoaL-like"/>
</dbReference>
<accession>A0ABP5D508</accession>
<evidence type="ECO:0000313" key="1">
    <source>
        <dbReference type="EMBL" id="GAA1974214.1"/>
    </source>
</evidence>
<proteinExistence type="predicted"/>
<dbReference type="EMBL" id="BAAAOH010000001">
    <property type="protein sequence ID" value="GAA1974214.1"/>
    <property type="molecule type" value="Genomic_DNA"/>
</dbReference>
<dbReference type="PANTHER" id="PTHR38436">
    <property type="entry name" value="POLYKETIDE CYCLASE SNOAL-LIKE DOMAIN"/>
    <property type="match status" value="1"/>
</dbReference>
<organism evidence="1 2">
    <name type="scientific">Microbacterium pumilum</name>
    <dbReference type="NCBI Taxonomy" id="344165"/>
    <lineage>
        <taxon>Bacteria</taxon>
        <taxon>Bacillati</taxon>
        <taxon>Actinomycetota</taxon>
        <taxon>Actinomycetes</taxon>
        <taxon>Micrococcales</taxon>
        <taxon>Microbacteriaceae</taxon>
        <taxon>Microbacterium</taxon>
    </lineage>
</organism>
<comment type="caution">
    <text evidence="1">The sequence shown here is derived from an EMBL/GenBank/DDBJ whole genome shotgun (WGS) entry which is preliminary data.</text>
</comment>
<sequence>MTTTIDTTEVKRAARRVLEDIFPTDDEAALIEACTADFVNHESPAGTPPGPGGAIFYMHALARAFSDQRWTIHQVVAERDTAVVYCTHSGRHTGDFFGLPATGRHFAYRQMHIIRIVDGKGAEHWAVRDDAALMQQLTGATSPQRD</sequence>
<dbReference type="PANTHER" id="PTHR38436:SF1">
    <property type="entry name" value="ESTER CYCLASE"/>
    <property type="match status" value="1"/>
</dbReference>
<reference evidence="2" key="1">
    <citation type="journal article" date="2019" name="Int. J. Syst. Evol. Microbiol.">
        <title>The Global Catalogue of Microorganisms (GCM) 10K type strain sequencing project: providing services to taxonomists for standard genome sequencing and annotation.</title>
        <authorList>
            <consortium name="The Broad Institute Genomics Platform"/>
            <consortium name="The Broad Institute Genome Sequencing Center for Infectious Disease"/>
            <person name="Wu L."/>
            <person name="Ma J."/>
        </authorList>
    </citation>
    <scope>NUCLEOTIDE SEQUENCE [LARGE SCALE GENOMIC DNA]</scope>
    <source>
        <strain evidence="2">JCM 14902</strain>
    </source>
</reference>
<keyword evidence="2" id="KW-1185">Reference proteome</keyword>
<dbReference type="Pfam" id="PF07366">
    <property type="entry name" value="SnoaL"/>
    <property type="match status" value="1"/>
</dbReference>
<name>A0ABP5D508_9MICO</name>
<dbReference type="InterPro" id="IPR032710">
    <property type="entry name" value="NTF2-like_dom_sf"/>
</dbReference>
<gene>
    <name evidence="1" type="ORF">GCM10009777_03310</name>
</gene>
<dbReference type="Gene3D" id="3.10.450.50">
    <property type="match status" value="1"/>
</dbReference>
<dbReference type="SUPFAM" id="SSF54427">
    <property type="entry name" value="NTF2-like"/>
    <property type="match status" value="1"/>
</dbReference>